<dbReference type="EMBL" id="AP028913">
    <property type="protein sequence ID" value="BES94437.1"/>
    <property type="molecule type" value="Genomic_DNA"/>
</dbReference>
<sequence>MALQKIGKLFHYCHAARVIFTFLTDVIGKSQGDIFHGLPPSTAFASSTDLMTDDSVAPFEGKILQMCFQSTEAEVAALLSDLDIHRRQVVEAGVKHAQTEGYSPDSRTLAACHRQDDSRPICDTGKVEIVASIKRAEAISVGKIKKKIDHDSLAVL</sequence>
<keyword evidence="2" id="KW-1185">Reference proteome</keyword>
<evidence type="ECO:0000313" key="1">
    <source>
        <dbReference type="EMBL" id="BES94437.1"/>
    </source>
</evidence>
<evidence type="ECO:0000313" key="2">
    <source>
        <dbReference type="Proteomes" id="UP001307889"/>
    </source>
</evidence>
<name>A0ABN7AQF1_9HEMI</name>
<gene>
    <name evidence="1" type="ORF">NTJ_07247</name>
</gene>
<accession>A0ABN7AQF1</accession>
<reference evidence="1 2" key="1">
    <citation type="submission" date="2023-09" db="EMBL/GenBank/DDBJ databases">
        <title>Nesidiocoris tenuis whole genome shotgun sequence.</title>
        <authorList>
            <person name="Shibata T."/>
            <person name="Shimoda M."/>
            <person name="Kobayashi T."/>
            <person name="Uehara T."/>
        </authorList>
    </citation>
    <scope>NUCLEOTIDE SEQUENCE [LARGE SCALE GENOMIC DNA]</scope>
    <source>
        <strain evidence="1 2">Japan</strain>
    </source>
</reference>
<protein>
    <submittedName>
        <fullName evidence="1">Uncharacterized protein</fullName>
    </submittedName>
</protein>
<organism evidence="1 2">
    <name type="scientific">Nesidiocoris tenuis</name>
    <dbReference type="NCBI Taxonomy" id="355587"/>
    <lineage>
        <taxon>Eukaryota</taxon>
        <taxon>Metazoa</taxon>
        <taxon>Ecdysozoa</taxon>
        <taxon>Arthropoda</taxon>
        <taxon>Hexapoda</taxon>
        <taxon>Insecta</taxon>
        <taxon>Pterygota</taxon>
        <taxon>Neoptera</taxon>
        <taxon>Paraneoptera</taxon>
        <taxon>Hemiptera</taxon>
        <taxon>Heteroptera</taxon>
        <taxon>Panheteroptera</taxon>
        <taxon>Cimicomorpha</taxon>
        <taxon>Miridae</taxon>
        <taxon>Dicyphina</taxon>
        <taxon>Nesidiocoris</taxon>
    </lineage>
</organism>
<proteinExistence type="predicted"/>
<dbReference type="Proteomes" id="UP001307889">
    <property type="component" value="Chromosome 5"/>
</dbReference>